<organism evidence="1 2">
    <name type="scientific">Phialocephala subalpina</name>
    <dbReference type="NCBI Taxonomy" id="576137"/>
    <lineage>
        <taxon>Eukaryota</taxon>
        <taxon>Fungi</taxon>
        <taxon>Dikarya</taxon>
        <taxon>Ascomycota</taxon>
        <taxon>Pezizomycotina</taxon>
        <taxon>Leotiomycetes</taxon>
        <taxon>Helotiales</taxon>
        <taxon>Mollisiaceae</taxon>
        <taxon>Phialocephala</taxon>
        <taxon>Phialocephala fortinii species complex</taxon>
    </lineage>
</organism>
<accession>A0A1L7WG86</accession>
<dbReference type="AlphaFoldDB" id="A0A1L7WG86"/>
<sequence>MSSGGWEVIGFGIGGTITSHSSTSDPSGPTSKKSHILADLESDSPRSLEPLVEAMQVATARHKGGPIFHAMLRLEGEKDPDFIDEAFASGPPAKRPTMSCIACKNSLRQYGDLCFVVEEGNGIGKFRPLLCLVDHDLREKVPIYWRQCVENVRRLFSRIVLRSEHPVPRLLENSVPTSTSYEMLLRVLNENSLTVIASTYHMLTTDQLPRAYQFRGRIKFLEDVAANLAEQKLLVVPPIPKDPKEGKLVWADGRIRRHNLITLYAVRACTGFLSSLQSGMVGFLLEMLRDETPFKDPNNEWLERVDPLAYMRPKTAPTVGSIQYAECQFKKFEYSNQDLERVYLTPDQVPDSGFLWKSGKCHAQILATKEAKSRSPIFGGLLPSQGMGLDLLPCPSRVDRPIYSITFRIFTMNILPKWHTEPNTASWYTWAGKFVCGHAGLKQNEWVTVEVVVSFPHMWDDFASAAEGLVEKKVEEFKFKNKGIRYLFVLKDINDSRKMKDLCLFPEFMRRELHPVRKTIEAFSKEDQIEKPRDGQPYVGGLSFEAGKKRAWVVAVRTKNNQISKYKIILFE</sequence>
<dbReference type="Proteomes" id="UP000184330">
    <property type="component" value="Unassembled WGS sequence"/>
</dbReference>
<dbReference type="OrthoDB" id="3035230at2759"/>
<proteinExistence type="predicted"/>
<evidence type="ECO:0000313" key="2">
    <source>
        <dbReference type="Proteomes" id="UP000184330"/>
    </source>
</evidence>
<protein>
    <submittedName>
        <fullName evidence="1">Uncharacterized protein</fullName>
    </submittedName>
</protein>
<reference evidence="1 2" key="1">
    <citation type="submission" date="2016-03" db="EMBL/GenBank/DDBJ databases">
        <authorList>
            <person name="Ploux O."/>
        </authorList>
    </citation>
    <scope>NUCLEOTIDE SEQUENCE [LARGE SCALE GENOMIC DNA]</scope>
    <source>
        <strain evidence="1 2">UAMH 11012</strain>
    </source>
</reference>
<gene>
    <name evidence="1" type="ORF">PAC_01654</name>
</gene>
<keyword evidence="2" id="KW-1185">Reference proteome</keyword>
<evidence type="ECO:0000313" key="1">
    <source>
        <dbReference type="EMBL" id="CZR51777.1"/>
    </source>
</evidence>
<name>A0A1L7WG86_9HELO</name>
<dbReference type="EMBL" id="FJOG01000002">
    <property type="protein sequence ID" value="CZR51777.1"/>
    <property type="molecule type" value="Genomic_DNA"/>
</dbReference>